<dbReference type="InterPro" id="IPR029044">
    <property type="entry name" value="Nucleotide-diphossugar_trans"/>
</dbReference>
<dbReference type="PANTHER" id="PTHR43179">
    <property type="entry name" value="RHAMNOSYLTRANSFERASE WBBL"/>
    <property type="match status" value="1"/>
</dbReference>
<evidence type="ECO:0000313" key="5">
    <source>
        <dbReference type="EMBL" id="MEA5137677.1"/>
    </source>
</evidence>
<dbReference type="Pfam" id="PF00535">
    <property type="entry name" value="Glycos_transf_2"/>
    <property type="match status" value="1"/>
</dbReference>
<keyword evidence="6" id="KW-1185">Reference proteome</keyword>
<evidence type="ECO:0000259" key="4">
    <source>
        <dbReference type="Pfam" id="PF00535"/>
    </source>
</evidence>
<comment type="similarity">
    <text evidence="1">Belongs to the glycosyltransferase 2 family.</text>
</comment>
<proteinExistence type="inferred from homology"/>
<reference evidence="5 6" key="1">
    <citation type="submission" date="2023-12" db="EMBL/GenBank/DDBJ databases">
        <title>Novel species of the genus Arcicella isolated from rivers.</title>
        <authorList>
            <person name="Lu H."/>
        </authorList>
    </citation>
    <scope>NUCLEOTIDE SEQUENCE [LARGE SCALE GENOMIC DNA]</scope>
    <source>
        <strain evidence="5 6">KCTC 23307</strain>
    </source>
</reference>
<dbReference type="GO" id="GO:0016757">
    <property type="term" value="F:glycosyltransferase activity"/>
    <property type="evidence" value="ECO:0007669"/>
    <property type="project" value="UniProtKB-KW"/>
</dbReference>
<evidence type="ECO:0000313" key="6">
    <source>
        <dbReference type="Proteomes" id="UP001302949"/>
    </source>
</evidence>
<comment type="caution">
    <text evidence="5">The sequence shown here is derived from an EMBL/GenBank/DDBJ whole genome shotgun (WGS) entry which is preliminary data.</text>
</comment>
<evidence type="ECO:0000256" key="1">
    <source>
        <dbReference type="ARBA" id="ARBA00006739"/>
    </source>
</evidence>
<dbReference type="Proteomes" id="UP001302949">
    <property type="component" value="Unassembled WGS sequence"/>
</dbReference>
<dbReference type="PANTHER" id="PTHR43179:SF12">
    <property type="entry name" value="GALACTOFURANOSYLTRANSFERASE GLFT2"/>
    <property type="match status" value="1"/>
</dbReference>
<accession>A0ABU5Q517</accession>
<dbReference type="EC" id="2.4.-.-" evidence="5"/>
<evidence type="ECO:0000256" key="3">
    <source>
        <dbReference type="ARBA" id="ARBA00022679"/>
    </source>
</evidence>
<name>A0ABU5Q517_9BACT</name>
<dbReference type="EMBL" id="JAYFUM010000001">
    <property type="protein sequence ID" value="MEA5137677.1"/>
    <property type="molecule type" value="Genomic_DNA"/>
</dbReference>
<sequence>MKIAATVILYHPANNTLQNIQSYSSAVEKVFVFDNTEGEQSTIEEALLKDSKIQYYHDTQNRGIAERLNQAAQKAVEDGFDWLLMMDQDSSFDENALQLYIDCIKKYPDCTNVALFGTNYGRNKQVSSSTVIEKEVNSMITSGTMLNLKLYPVIGQFDEALFIDAVDVEYCLRAKTKGFSVIQLMNIFLQHELGKMVHRASIKTMFLVKKYKELHSALRCYYIYRNNLYLQEKYKDFDRKVMKDIDGCAMSHLEKGVFYGRNTKELIKYLIKARRDFKQNRMGKFQDKF</sequence>
<gene>
    <name evidence="5" type="ORF">VB248_00955</name>
</gene>
<dbReference type="Gene3D" id="3.90.550.10">
    <property type="entry name" value="Spore Coat Polysaccharide Biosynthesis Protein SpsA, Chain A"/>
    <property type="match status" value="1"/>
</dbReference>
<dbReference type="SUPFAM" id="SSF53448">
    <property type="entry name" value="Nucleotide-diphospho-sugar transferases"/>
    <property type="match status" value="1"/>
</dbReference>
<protein>
    <submittedName>
        <fullName evidence="5">Glycosyltransferase</fullName>
        <ecNumber evidence="5">2.4.-.-</ecNumber>
    </submittedName>
</protein>
<evidence type="ECO:0000256" key="2">
    <source>
        <dbReference type="ARBA" id="ARBA00022676"/>
    </source>
</evidence>
<dbReference type="InterPro" id="IPR001173">
    <property type="entry name" value="Glyco_trans_2-like"/>
</dbReference>
<feature type="domain" description="Glycosyltransferase 2-like" evidence="4">
    <location>
        <begin position="24"/>
        <end position="135"/>
    </location>
</feature>
<organism evidence="5 6">
    <name type="scientific">Arcicella rigui</name>
    <dbReference type="NCBI Taxonomy" id="797020"/>
    <lineage>
        <taxon>Bacteria</taxon>
        <taxon>Pseudomonadati</taxon>
        <taxon>Bacteroidota</taxon>
        <taxon>Cytophagia</taxon>
        <taxon>Cytophagales</taxon>
        <taxon>Flectobacillaceae</taxon>
        <taxon>Arcicella</taxon>
    </lineage>
</organism>
<dbReference type="RefSeq" id="WP_323294857.1">
    <property type="nucleotide sequence ID" value="NZ_JAYFUM010000001.1"/>
</dbReference>
<keyword evidence="2 5" id="KW-0328">Glycosyltransferase</keyword>
<keyword evidence="3 5" id="KW-0808">Transferase</keyword>